<dbReference type="Gene3D" id="3.30.360.10">
    <property type="entry name" value="Dihydrodipicolinate Reductase, domain 2"/>
    <property type="match status" value="1"/>
</dbReference>
<dbReference type="SUPFAM" id="SSF51735">
    <property type="entry name" value="NAD(P)-binding Rossmann-fold domains"/>
    <property type="match status" value="1"/>
</dbReference>
<dbReference type="InterPro" id="IPR051450">
    <property type="entry name" value="Gfo/Idh/MocA_Oxidoreductases"/>
</dbReference>
<dbReference type="InterPro" id="IPR036291">
    <property type="entry name" value="NAD(P)-bd_dom_sf"/>
</dbReference>
<feature type="domain" description="Gfo/Idh/MocA-like oxidoreductase N-terminal" evidence="1">
    <location>
        <begin position="2"/>
        <end position="120"/>
    </location>
</feature>
<organism evidence="3">
    <name type="scientific">Caldilineaceae bacterium SB0664_bin_27</name>
    <dbReference type="NCBI Taxonomy" id="2605260"/>
    <lineage>
        <taxon>Bacteria</taxon>
        <taxon>Bacillati</taxon>
        <taxon>Chloroflexota</taxon>
        <taxon>Caldilineae</taxon>
        <taxon>Caldilineales</taxon>
        <taxon>Caldilineaceae</taxon>
    </lineage>
</organism>
<dbReference type="PANTHER" id="PTHR43377:SF1">
    <property type="entry name" value="BILIVERDIN REDUCTASE A"/>
    <property type="match status" value="1"/>
</dbReference>
<dbReference type="GO" id="GO:0000166">
    <property type="term" value="F:nucleotide binding"/>
    <property type="evidence" value="ECO:0007669"/>
    <property type="project" value="InterPro"/>
</dbReference>
<proteinExistence type="predicted"/>
<dbReference type="Gene3D" id="3.40.50.720">
    <property type="entry name" value="NAD(P)-binding Rossmann-like Domain"/>
    <property type="match status" value="1"/>
</dbReference>
<dbReference type="AlphaFoldDB" id="A0A6B0YQE3"/>
<gene>
    <name evidence="3" type="ORF">F4Y42_07745</name>
</gene>
<dbReference type="EMBL" id="VXRG01000066">
    <property type="protein sequence ID" value="MXY93324.1"/>
    <property type="molecule type" value="Genomic_DNA"/>
</dbReference>
<name>A0A6B0YQE3_9CHLR</name>
<feature type="domain" description="GFO/IDH/MocA-like oxidoreductase" evidence="2">
    <location>
        <begin position="130"/>
        <end position="251"/>
    </location>
</feature>
<sequence>MIRIGLIGCGGMGQSHRAAFQKLQGRALFTAAVDPDLPRAQTTADLMGCDTVAPDYRQVLDHIDAAIIAVPHHLHHPIGIDLLRRGKHLLMEKPLANSEAECLDLIETAERANRTLMVAYCMRFHPIVVEMDRLLKAKTYGDLFQLSIWTEQHTQGEPGSWMHRKETLGGGQLFSHGCHYIDILLAWMGQPVSGTHIGTNFGTPWMEGEGTSNVSLKFASGALGYHFGTWGAKGTRLKYSFHAHCTEGMLEGQISQGKLFLHQGALEAEGGSEQLLFQAAVGKHLENELIHFVDCLEHGRRPLTDGRRSLQSLRVIWKLYEAEAQGVVADLRVIGNG</sequence>
<dbReference type="Pfam" id="PF22725">
    <property type="entry name" value="GFO_IDH_MocA_C3"/>
    <property type="match status" value="1"/>
</dbReference>
<protein>
    <submittedName>
        <fullName evidence="3">Gfo/Idh/MocA family oxidoreductase</fullName>
    </submittedName>
</protein>
<evidence type="ECO:0000313" key="3">
    <source>
        <dbReference type="EMBL" id="MXY93324.1"/>
    </source>
</evidence>
<evidence type="ECO:0000259" key="2">
    <source>
        <dbReference type="Pfam" id="PF22725"/>
    </source>
</evidence>
<comment type="caution">
    <text evidence="3">The sequence shown here is derived from an EMBL/GenBank/DDBJ whole genome shotgun (WGS) entry which is preliminary data.</text>
</comment>
<dbReference type="Pfam" id="PF01408">
    <property type="entry name" value="GFO_IDH_MocA"/>
    <property type="match status" value="1"/>
</dbReference>
<dbReference type="SUPFAM" id="SSF55347">
    <property type="entry name" value="Glyceraldehyde-3-phosphate dehydrogenase-like, C-terminal domain"/>
    <property type="match status" value="1"/>
</dbReference>
<dbReference type="InterPro" id="IPR000683">
    <property type="entry name" value="Gfo/Idh/MocA-like_OxRdtase_N"/>
</dbReference>
<dbReference type="PANTHER" id="PTHR43377">
    <property type="entry name" value="BILIVERDIN REDUCTASE A"/>
    <property type="match status" value="1"/>
</dbReference>
<accession>A0A6B0YQE3</accession>
<reference evidence="3" key="1">
    <citation type="submission" date="2019-09" db="EMBL/GenBank/DDBJ databases">
        <title>Characterisation of the sponge microbiome using genome-centric metagenomics.</title>
        <authorList>
            <person name="Engelberts J.P."/>
            <person name="Robbins S.J."/>
            <person name="De Goeij J.M."/>
            <person name="Aranda M."/>
            <person name="Bell S.C."/>
            <person name="Webster N.S."/>
        </authorList>
    </citation>
    <scope>NUCLEOTIDE SEQUENCE</scope>
    <source>
        <strain evidence="3">SB0664_bin_27</strain>
    </source>
</reference>
<dbReference type="InterPro" id="IPR055170">
    <property type="entry name" value="GFO_IDH_MocA-like_dom"/>
</dbReference>
<evidence type="ECO:0000259" key="1">
    <source>
        <dbReference type="Pfam" id="PF01408"/>
    </source>
</evidence>